<dbReference type="PANTHER" id="PTHR21087">
    <property type="entry name" value="SHIKIMATE KINASE"/>
    <property type="match status" value="1"/>
</dbReference>
<dbReference type="InterPro" id="IPR031322">
    <property type="entry name" value="Shikimate/glucono_kinase"/>
</dbReference>
<dbReference type="PROSITE" id="PS01128">
    <property type="entry name" value="SHIKIMATE_KINASE"/>
    <property type="match status" value="1"/>
</dbReference>
<dbReference type="STRING" id="1423747.FC69_GL000846"/>
<dbReference type="InterPro" id="IPR027417">
    <property type="entry name" value="P-loop_NTPase"/>
</dbReference>
<keyword evidence="4 11" id="KW-0028">Amino-acid biosynthesis</keyword>
<comment type="pathway">
    <text evidence="1 11">Metabolic intermediate biosynthesis; chorismate biosynthesis; chorismate from D-erythrose 4-phosphate and phosphoenolpyruvate: step 5/7.</text>
</comment>
<evidence type="ECO:0000256" key="1">
    <source>
        <dbReference type="ARBA" id="ARBA00004842"/>
    </source>
</evidence>
<evidence type="ECO:0000256" key="4">
    <source>
        <dbReference type="ARBA" id="ARBA00022605"/>
    </source>
</evidence>
<dbReference type="Gene3D" id="3.40.50.300">
    <property type="entry name" value="P-loop containing nucleotide triphosphate hydrolases"/>
    <property type="match status" value="1"/>
</dbReference>
<gene>
    <name evidence="11" type="primary">aroK</name>
    <name evidence="12" type="ORF">FC69_GL000846</name>
</gene>
<dbReference type="PATRIC" id="fig|1423747.3.peg.864"/>
<keyword evidence="9 11" id="KW-0057">Aromatic amino acid biosynthesis</keyword>
<keyword evidence="7 11" id="KW-0418">Kinase</keyword>
<feature type="binding site" evidence="11">
    <location>
        <position position="32"/>
    </location>
    <ligand>
        <name>substrate</name>
    </ligand>
</feature>
<reference evidence="12 13" key="1">
    <citation type="journal article" date="2015" name="Genome Announc.">
        <title>Expanding the biotechnology potential of lactobacilli through comparative genomics of 213 strains and associated genera.</title>
        <authorList>
            <person name="Sun Z."/>
            <person name="Harris H.M."/>
            <person name="McCann A."/>
            <person name="Guo C."/>
            <person name="Argimon S."/>
            <person name="Zhang W."/>
            <person name="Yang X."/>
            <person name="Jeffery I.B."/>
            <person name="Cooney J.C."/>
            <person name="Kagawa T.F."/>
            <person name="Liu W."/>
            <person name="Song Y."/>
            <person name="Salvetti E."/>
            <person name="Wrobel A."/>
            <person name="Rasinkangas P."/>
            <person name="Parkhill J."/>
            <person name="Rea M.C."/>
            <person name="O'Sullivan O."/>
            <person name="Ritari J."/>
            <person name="Douillard F.P."/>
            <person name="Paul Ross R."/>
            <person name="Yang R."/>
            <person name="Briner A.E."/>
            <person name="Felis G.E."/>
            <person name="de Vos W.M."/>
            <person name="Barrangou R."/>
            <person name="Klaenhammer T.R."/>
            <person name="Caufield P.W."/>
            <person name="Cui Y."/>
            <person name="Zhang H."/>
            <person name="O'Toole P.W."/>
        </authorList>
    </citation>
    <scope>NUCLEOTIDE SEQUENCE [LARGE SCALE GENOMIC DNA]</scope>
    <source>
        <strain evidence="12 13">DSM 14340</strain>
    </source>
</reference>
<dbReference type="CDD" id="cd00464">
    <property type="entry name" value="SK"/>
    <property type="match status" value="1"/>
</dbReference>
<dbReference type="GO" id="GO:0005829">
    <property type="term" value="C:cytosol"/>
    <property type="evidence" value="ECO:0007669"/>
    <property type="project" value="TreeGrafter"/>
</dbReference>
<comment type="cofactor">
    <cofactor evidence="11">
        <name>Mg(2+)</name>
        <dbReference type="ChEBI" id="CHEBI:18420"/>
    </cofactor>
    <text evidence="11">Binds 1 Mg(2+) ion per subunit.</text>
</comment>
<feature type="binding site" evidence="11">
    <location>
        <position position="134"/>
    </location>
    <ligand>
        <name>substrate</name>
    </ligand>
</feature>
<feature type="binding site" evidence="11">
    <location>
        <begin position="10"/>
        <end position="15"/>
    </location>
    <ligand>
        <name>ATP</name>
        <dbReference type="ChEBI" id="CHEBI:30616"/>
    </ligand>
</feature>
<feature type="binding site" evidence="11">
    <location>
        <position position="77"/>
    </location>
    <ligand>
        <name>substrate</name>
    </ligand>
</feature>
<dbReference type="HAMAP" id="MF_00109">
    <property type="entry name" value="Shikimate_kinase"/>
    <property type="match status" value="1"/>
</dbReference>
<keyword evidence="6 11" id="KW-0547">Nucleotide-binding</keyword>
<dbReference type="Proteomes" id="UP000051264">
    <property type="component" value="Unassembled WGS sequence"/>
</dbReference>
<comment type="similarity">
    <text evidence="2 11">Belongs to the shikimate kinase family.</text>
</comment>
<evidence type="ECO:0000256" key="6">
    <source>
        <dbReference type="ARBA" id="ARBA00022741"/>
    </source>
</evidence>
<evidence type="ECO:0000313" key="13">
    <source>
        <dbReference type="Proteomes" id="UP000051264"/>
    </source>
</evidence>
<dbReference type="GO" id="GO:0004765">
    <property type="term" value="F:shikimate kinase activity"/>
    <property type="evidence" value="ECO:0007669"/>
    <property type="project" value="UniProtKB-UniRule"/>
</dbReference>
<comment type="caution">
    <text evidence="11">Lacks conserved residue(s) required for the propagation of feature annotation.</text>
</comment>
<dbReference type="EC" id="2.7.1.71" evidence="3 11"/>
<keyword evidence="5 11" id="KW-0808">Transferase</keyword>
<dbReference type="GO" id="GO:0009073">
    <property type="term" value="P:aromatic amino acid family biosynthetic process"/>
    <property type="evidence" value="ECO:0007669"/>
    <property type="project" value="UniProtKB-KW"/>
</dbReference>
<dbReference type="InterPro" id="IPR023000">
    <property type="entry name" value="Shikimate_kinase_CS"/>
</dbReference>
<dbReference type="RefSeq" id="WP_056950207.1">
    <property type="nucleotide sequence ID" value="NZ_AZEX01000023.1"/>
</dbReference>
<comment type="function">
    <text evidence="11">Catalyzes the specific phosphorylation of the 3-hydroxyl group of shikimic acid using ATP as a cosubstrate.</text>
</comment>
<dbReference type="GO" id="GO:0009423">
    <property type="term" value="P:chorismate biosynthetic process"/>
    <property type="evidence" value="ECO:0007669"/>
    <property type="project" value="UniProtKB-UniRule"/>
</dbReference>
<dbReference type="InterPro" id="IPR000623">
    <property type="entry name" value="Shikimate_kinase/TSH1"/>
</dbReference>
<dbReference type="Pfam" id="PF01202">
    <property type="entry name" value="SKI"/>
    <property type="match status" value="1"/>
</dbReference>
<comment type="caution">
    <text evidence="12">The sequence shown here is derived from an EMBL/GenBank/DDBJ whole genome shotgun (WGS) entry which is preliminary data.</text>
</comment>
<accession>A0A0R1S121</accession>
<evidence type="ECO:0000256" key="7">
    <source>
        <dbReference type="ARBA" id="ARBA00022777"/>
    </source>
</evidence>
<feature type="binding site" evidence="11">
    <location>
        <position position="14"/>
    </location>
    <ligand>
        <name>Mg(2+)</name>
        <dbReference type="ChEBI" id="CHEBI:18420"/>
    </ligand>
</feature>
<evidence type="ECO:0000256" key="2">
    <source>
        <dbReference type="ARBA" id="ARBA00006997"/>
    </source>
</evidence>
<evidence type="ECO:0000313" key="12">
    <source>
        <dbReference type="EMBL" id="KRL61268.1"/>
    </source>
</evidence>
<sequence length="186" mass="21722">MQLILIGFMGSGKTTIARKVAHYFKSQWVDLDRYIIEEQQMSINDIFALKGQSAFREMEFNALQQLIKQDGVIATGGGIVDNAQTRYLLQQSGIPVFYLNGTYEAHWRRVSRNDRRPLVNALGHDGLRELYYERRPKYFHMADYTIYFQHKTPNMMLAEIEKQLPRIVQKHAKRLAKKSQKNSRPA</sequence>
<proteinExistence type="inferred from homology"/>
<organism evidence="12 13">
    <name type="scientific">Latilactobacillus fuchuensis DSM 14340 = JCM 11249</name>
    <dbReference type="NCBI Taxonomy" id="1423747"/>
    <lineage>
        <taxon>Bacteria</taxon>
        <taxon>Bacillati</taxon>
        <taxon>Bacillota</taxon>
        <taxon>Bacilli</taxon>
        <taxon>Lactobacillales</taxon>
        <taxon>Lactobacillaceae</taxon>
        <taxon>Latilactobacillus</taxon>
    </lineage>
</organism>
<dbReference type="PANTHER" id="PTHR21087:SF16">
    <property type="entry name" value="SHIKIMATE KINASE 1, CHLOROPLASTIC"/>
    <property type="match status" value="1"/>
</dbReference>
<dbReference type="SUPFAM" id="SSF52540">
    <property type="entry name" value="P-loop containing nucleoside triphosphate hydrolases"/>
    <property type="match status" value="1"/>
</dbReference>
<evidence type="ECO:0000256" key="8">
    <source>
        <dbReference type="ARBA" id="ARBA00022840"/>
    </source>
</evidence>
<dbReference type="GO" id="GO:0008652">
    <property type="term" value="P:amino acid biosynthetic process"/>
    <property type="evidence" value="ECO:0007669"/>
    <property type="project" value="UniProtKB-KW"/>
</dbReference>
<dbReference type="AlphaFoldDB" id="A0A0R1S121"/>
<dbReference type="OrthoDB" id="9800332at2"/>
<name>A0A0R1S121_9LACO</name>
<dbReference type="GO" id="GO:0005524">
    <property type="term" value="F:ATP binding"/>
    <property type="evidence" value="ECO:0007669"/>
    <property type="project" value="UniProtKB-UniRule"/>
</dbReference>
<keyword evidence="11" id="KW-0479">Metal-binding</keyword>
<dbReference type="PRINTS" id="PR01100">
    <property type="entry name" value="SHIKIMTKNASE"/>
</dbReference>
<feature type="binding site" evidence="11">
    <location>
        <position position="116"/>
    </location>
    <ligand>
        <name>ATP</name>
        <dbReference type="ChEBI" id="CHEBI:30616"/>
    </ligand>
</feature>
<dbReference type="EMBL" id="AZEX01000023">
    <property type="protein sequence ID" value="KRL61268.1"/>
    <property type="molecule type" value="Genomic_DNA"/>
</dbReference>
<evidence type="ECO:0000256" key="3">
    <source>
        <dbReference type="ARBA" id="ARBA00012154"/>
    </source>
</evidence>
<keyword evidence="8 11" id="KW-0067">ATP-binding</keyword>
<dbReference type="eggNOG" id="COG0703">
    <property type="taxonomic scope" value="Bacteria"/>
</dbReference>
<protein>
    <recommendedName>
        <fullName evidence="3 11">Shikimate kinase</fullName>
        <shortName evidence="11">SK</shortName>
        <ecNumber evidence="3 11">2.7.1.71</ecNumber>
    </recommendedName>
</protein>
<feature type="binding site" evidence="11">
    <location>
        <position position="56"/>
    </location>
    <ligand>
        <name>substrate</name>
    </ligand>
</feature>
<comment type="catalytic activity">
    <reaction evidence="10 11">
        <text>shikimate + ATP = 3-phosphoshikimate + ADP + H(+)</text>
        <dbReference type="Rhea" id="RHEA:13121"/>
        <dbReference type="ChEBI" id="CHEBI:15378"/>
        <dbReference type="ChEBI" id="CHEBI:30616"/>
        <dbReference type="ChEBI" id="CHEBI:36208"/>
        <dbReference type="ChEBI" id="CHEBI:145989"/>
        <dbReference type="ChEBI" id="CHEBI:456216"/>
        <dbReference type="EC" id="2.7.1.71"/>
    </reaction>
</comment>
<keyword evidence="11" id="KW-0963">Cytoplasm</keyword>
<comment type="subcellular location">
    <subcellularLocation>
        <location evidence="11">Cytoplasm</location>
    </subcellularLocation>
</comment>
<dbReference type="GO" id="GO:0000287">
    <property type="term" value="F:magnesium ion binding"/>
    <property type="evidence" value="ECO:0007669"/>
    <property type="project" value="UniProtKB-UniRule"/>
</dbReference>
<comment type="subunit">
    <text evidence="11">Monomer.</text>
</comment>
<keyword evidence="11" id="KW-0460">Magnesium</keyword>
<evidence type="ECO:0000256" key="11">
    <source>
        <dbReference type="HAMAP-Rule" id="MF_00109"/>
    </source>
</evidence>
<dbReference type="UniPathway" id="UPA00053">
    <property type="reaction ID" value="UER00088"/>
</dbReference>
<evidence type="ECO:0000256" key="5">
    <source>
        <dbReference type="ARBA" id="ARBA00022679"/>
    </source>
</evidence>
<evidence type="ECO:0000256" key="9">
    <source>
        <dbReference type="ARBA" id="ARBA00023141"/>
    </source>
</evidence>
<evidence type="ECO:0000256" key="10">
    <source>
        <dbReference type="ARBA" id="ARBA00048567"/>
    </source>
</evidence>